<feature type="region of interest" description="Disordered" evidence="2">
    <location>
        <begin position="1"/>
        <end position="144"/>
    </location>
</feature>
<dbReference type="Proteomes" id="UP000749311">
    <property type="component" value="Unassembled WGS sequence"/>
</dbReference>
<evidence type="ECO:0000259" key="4">
    <source>
        <dbReference type="Pfam" id="PF03816"/>
    </source>
</evidence>
<name>A0ABX0SCC5_9ACTN</name>
<dbReference type="Pfam" id="PF03816">
    <property type="entry name" value="LytR_cpsA_psr"/>
    <property type="match status" value="1"/>
</dbReference>
<reference evidence="5 6" key="1">
    <citation type="submission" date="2020-02" db="EMBL/GenBank/DDBJ databases">
        <title>Sequencing the genomes of 1000 actinobacteria strains.</title>
        <authorList>
            <person name="Klenk H.-P."/>
        </authorList>
    </citation>
    <scope>NUCLEOTIDE SEQUENCE [LARGE SCALE GENOMIC DNA]</scope>
    <source>
        <strain evidence="5 6">DSM 19609</strain>
    </source>
</reference>
<keyword evidence="3" id="KW-0472">Membrane</keyword>
<comment type="similarity">
    <text evidence="1">Belongs to the LytR/CpsA/Psr (LCP) family.</text>
</comment>
<feature type="compositionally biased region" description="Basic and acidic residues" evidence="2">
    <location>
        <begin position="1"/>
        <end position="22"/>
    </location>
</feature>
<evidence type="ECO:0000256" key="2">
    <source>
        <dbReference type="SAM" id="MobiDB-lite"/>
    </source>
</evidence>
<gene>
    <name evidence="5" type="ORF">FB473_000619</name>
</gene>
<dbReference type="InterPro" id="IPR050922">
    <property type="entry name" value="LytR/CpsA/Psr_CW_biosynth"/>
</dbReference>
<dbReference type="InterPro" id="IPR004474">
    <property type="entry name" value="LytR_CpsA_psr"/>
</dbReference>
<dbReference type="PANTHER" id="PTHR33392:SF6">
    <property type="entry name" value="POLYISOPRENYL-TEICHOIC ACID--PEPTIDOGLYCAN TEICHOIC ACID TRANSFERASE TAGU"/>
    <property type="match status" value="1"/>
</dbReference>
<evidence type="ECO:0000256" key="3">
    <source>
        <dbReference type="SAM" id="Phobius"/>
    </source>
</evidence>
<evidence type="ECO:0000313" key="5">
    <source>
        <dbReference type="EMBL" id="NIH55974.1"/>
    </source>
</evidence>
<keyword evidence="3" id="KW-0812">Transmembrane</keyword>
<sequence>MTERPGPDERRHVRSDSQRQDDLDWLYDSTARPAQSPRPRVTTEPYADDSASGQQAARIGRTSAGDRSGRREAQGNQARSGAQPGYRGTSGARSAGSRPSEARQSASRAGHADARNTAGRPPAARDPRDRAGDAARTSPRPRKRRGRRALRLLRLVVILLVAWLAWLIGVPLYAAGHMQTVDESQSTDRPSTQPGTAVLLVGTDSREGLSEAEREELGTGDAAGSRADTIMLLYRPISGPSVLVSLPRDSYVSIPGYGQGKLNASYAYGGPALLTETVELATGVQLDGYLEIGFGGFASVVDAVGGVDVCLDAPMQDEYANIDLPAGCQTLDGANALGYVRQRYQDPEGDIGRAKRQREVMGQVASKVASPATVLNPFRYWRINMAAKDMLTRGDETGTGDLIGAARALIDVSSGDGLSLVVPISDPAGVTDDGQSVVVWNHDDALAMFDEISQGDTSQLSRFAS</sequence>
<evidence type="ECO:0000256" key="1">
    <source>
        <dbReference type="ARBA" id="ARBA00006068"/>
    </source>
</evidence>
<dbReference type="Gene3D" id="3.40.630.190">
    <property type="entry name" value="LCP protein"/>
    <property type="match status" value="1"/>
</dbReference>
<dbReference type="NCBIfam" id="TIGR00350">
    <property type="entry name" value="lytR_cpsA_psr"/>
    <property type="match status" value="1"/>
</dbReference>
<keyword evidence="6" id="KW-1185">Reference proteome</keyword>
<keyword evidence="3" id="KW-1133">Transmembrane helix</keyword>
<evidence type="ECO:0000313" key="6">
    <source>
        <dbReference type="Proteomes" id="UP000749311"/>
    </source>
</evidence>
<protein>
    <submittedName>
        <fullName evidence="5">LCP family protein required for cell wall assembly</fullName>
    </submittedName>
</protein>
<organism evidence="5 6">
    <name type="scientific">Brooklawnia cerclae</name>
    <dbReference type="NCBI Taxonomy" id="349934"/>
    <lineage>
        <taxon>Bacteria</taxon>
        <taxon>Bacillati</taxon>
        <taxon>Actinomycetota</taxon>
        <taxon>Actinomycetes</taxon>
        <taxon>Propionibacteriales</taxon>
        <taxon>Propionibacteriaceae</taxon>
        <taxon>Brooklawnia</taxon>
    </lineage>
</organism>
<dbReference type="PANTHER" id="PTHR33392">
    <property type="entry name" value="POLYISOPRENYL-TEICHOIC ACID--PEPTIDOGLYCAN TEICHOIC ACID TRANSFERASE TAGU"/>
    <property type="match status" value="1"/>
</dbReference>
<feature type="domain" description="Cell envelope-related transcriptional attenuator" evidence="4">
    <location>
        <begin position="226"/>
        <end position="369"/>
    </location>
</feature>
<accession>A0ABX0SCC5</accession>
<feature type="transmembrane region" description="Helical" evidence="3">
    <location>
        <begin position="152"/>
        <end position="174"/>
    </location>
</feature>
<proteinExistence type="inferred from homology"/>
<comment type="caution">
    <text evidence="5">The sequence shown here is derived from an EMBL/GenBank/DDBJ whole genome shotgun (WGS) entry which is preliminary data.</text>
</comment>
<feature type="compositionally biased region" description="Basic and acidic residues" evidence="2">
    <location>
        <begin position="123"/>
        <end position="133"/>
    </location>
</feature>
<dbReference type="RefSeq" id="WP_243863450.1">
    <property type="nucleotide sequence ID" value="NZ_BAAAOO010000002.1"/>
</dbReference>
<dbReference type="EMBL" id="JAAMOZ010000001">
    <property type="protein sequence ID" value="NIH55974.1"/>
    <property type="molecule type" value="Genomic_DNA"/>
</dbReference>